<dbReference type="AlphaFoldDB" id="A0A484KCK3"/>
<dbReference type="Proteomes" id="UP000595140">
    <property type="component" value="Unassembled WGS sequence"/>
</dbReference>
<evidence type="ECO:0000313" key="1">
    <source>
        <dbReference type="EMBL" id="VFQ63661.1"/>
    </source>
</evidence>
<evidence type="ECO:0000313" key="2">
    <source>
        <dbReference type="Proteomes" id="UP000595140"/>
    </source>
</evidence>
<protein>
    <recommendedName>
        <fullName evidence="3">F-box associated domain-containing protein</fullName>
    </recommendedName>
</protein>
<reference evidence="1 2" key="1">
    <citation type="submission" date="2018-04" db="EMBL/GenBank/DDBJ databases">
        <authorList>
            <person name="Vogel A."/>
        </authorList>
    </citation>
    <scope>NUCLEOTIDE SEQUENCE [LARGE SCALE GENOMIC DNA]</scope>
</reference>
<dbReference type="OrthoDB" id="1255394at2759"/>
<name>A0A484KCK3_9ASTE</name>
<proteinExistence type="predicted"/>
<organism evidence="1 2">
    <name type="scientific">Cuscuta campestris</name>
    <dbReference type="NCBI Taxonomy" id="132261"/>
    <lineage>
        <taxon>Eukaryota</taxon>
        <taxon>Viridiplantae</taxon>
        <taxon>Streptophyta</taxon>
        <taxon>Embryophyta</taxon>
        <taxon>Tracheophyta</taxon>
        <taxon>Spermatophyta</taxon>
        <taxon>Magnoliopsida</taxon>
        <taxon>eudicotyledons</taxon>
        <taxon>Gunneridae</taxon>
        <taxon>Pentapetalae</taxon>
        <taxon>asterids</taxon>
        <taxon>lamiids</taxon>
        <taxon>Solanales</taxon>
        <taxon>Convolvulaceae</taxon>
        <taxon>Cuscuteae</taxon>
        <taxon>Cuscuta</taxon>
        <taxon>Cuscuta subgen. Grammica</taxon>
        <taxon>Cuscuta sect. Cleistogrammica</taxon>
    </lineage>
</organism>
<dbReference type="EMBL" id="OOIL02000305">
    <property type="protein sequence ID" value="VFQ63661.1"/>
    <property type="molecule type" value="Genomic_DNA"/>
</dbReference>
<evidence type="ECO:0008006" key="3">
    <source>
        <dbReference type="Google" id="ProtNLM"/>
    </source>
</evidence>
<gene>
    <name evidence="1" type="ORF">CCAM_LOCUS5437</name>
</gene>
<sequence>MSPCVDDLKLWMMKEYGVVESWCRLHRIELVEGMGRIVGFRENSELVSYQIQNSLINLEFAHLFKGGGCGDRCGDGGGENLCEHISLNLSFIHFR</sequence>
<keyword evidence="2" id="KW-1185">Reference proteome</keyword>
<accession>A0A484KCK3</accession>